<keyword evidence="9 12" id="KW-0472">Membrane</keyword>
<dbReference type="Proteomes" id="UP000267418">
    <property type="component" value="Unassembled WGS sequence"/>
</dbReference>
<gene>
    <name evidence="13" type="ORF">EJP69_16150</name>
</gene>
<evidence type="ECO:0000256" key="2">
    <source>
        <dbReference type="ARBA" id="ARBA00022475"/>
    </source>
</evidence>
<dbReference type="EMBL" id="RXOE01000003">
    <property type="protein sequence ID" value="RTQ33897.1"/>
    <property type="molecule type" value="Genomic_DNA"/>
</dbReference>
<evidence type="ECO:0000256" key="1">
    <source>
        <dbReference type="ARBA" id="ARBA00004141"/>
    </source>
</evidence>
<keyword evidence="7" id="KW-0408">Iron</keyword>
<evidence type="ECO:0000313" key="14">
    <source>
        <dbReference type="Proteomes" id="UP000267418"/>
    </source>
</evidence>
<name>A0A431TKM7_9BURK</name>
<feature type="transmembrane region" description="Helical" evidence="12">
    <location>
        <begin position="118"/>
        <end position="138"/>
    </location>
</feature>
<evidence type="ECO:0000256" key="11">
    <source>
        <dbReference type="ARBA" id="ARBA00023444"/>
    </source>
</evidence>
<evidence type="ECO:0000256" key="8">
    <source>
        <dbReference type="ARBA" id="ARBA00023133"/>
    </source>
</evidence>
<keyword evidence="8" id="KW-0350">Heme biosynthesis</keyword>
<feature type="transmembrane region" description="Helical" evidence="12">
    <location>
        <begin position="44"/>
        <end position="64"/>
    </location>
</feature>
<evidence type="ECO:0000313" key="13">
    <source>
        <dbReference type="EMBL" id="RTQ33897.1"/>
    </source>
</evidence>
<protein>
    <submittedName>
        <fullName evidence="13">Heme A synthase</fullName>
    </submittedName>
</protein>
<keyword evidence="3 12" id="KW-0812">Transmembrane</keyword>
<proteinExistence type="predicted"/>
<dbReference type="GO" id="GO:0006784">
    <property type="term" value="P:heme A biosynthetic process"/>
    <property type="evidence" value="ECO:0007669"/>
    <property type="project" value="InterPro"/>
</dbReference>
<feature type="transmembrane region" description="Helical" evidence="12">
    <location>
        <begin position="359"/>
        <end position="379"/>
    </location>
</feature>
<keyword evidence="5 12" id="KW-1133">Transmembrane helix</keyword>
<reference evidence="13 14" key="1">
    <citation type="submission" date="2018-12" db="EMBL/GenBank/DDBJ databases">
        <title>The genome of Variovorax gossypii DSM 100435.</title>
        <authorList>
            <person name="Gao J."/>
            <person name="Sun J."/>
        </authorList>
    </citation>
    <scope>NUCLEOTIDE SEQUENCE [LARGE SCALE GENOMIC DNA]</scope>
    <source>
        <strain evidence="13 14">DSM 100435</strain>
    </source>
</reference>
<comment type="subcellular location">
    <subcellularLocation>
        <location evidence="1">Membrane</location>
        <topology evidence="1">Multi-pass membrane protein</topology>
    </subcellularLocation>
</comment>
<dbReference type="GO" id="GO:0046872">
    <property type="term" value="F:metal ion binding"/>
    <property type="evidence" value="ECO:0007669"/>
    <property type="project" value="UniProtKB-KW"/>
</dbReference>
<dbReference type="AlphaFoldDB" id="A0A431TKM7"/>
<dbReference type="PANTHER" id="PTHR35457">
    <property type="entry name" value="HEME A SYNTHASE"/>
    <property type="match status" value="1"/>
</dbReference>
<sequence>MDTTSSLYDLTPIAWLMAVGVLIALGPLVWVWRRNAGSGPARRLHALTVLTLFLTFDLTLFGAFTRLTDSGLGCPDWPGCYGNASPHGARHEIAMAQSAQPTGPVTHSKAWVEMVHRYLATGVGVLILTLAVATWIVRRRQRLAPPSSASGESGHHATLSAWWPAFTLVWVCLQGAFGALTVTWKLFPAIVTLHLLGAVVLLALLCIQAVRYRQAAADRLPTPVSPALRNGLIATTVLLVLQIALGGWVSTNYAVLACTQFPTCQDSWWPPMNFAQGFEIWRHLGVTGEGQPLDFSALTAIHYAHRLMAYAVFVALGVLAWRMRRIEALRSQARWLAGLALLQLATGLGNVLLGWPLAAAVLHTGGAAALAVVLTWALCESRRVPAAQIARASDNAAGQNNNSQRNQRKAAA</sequence>
<feature type="transmembrane region" description="Helical" evidence="12">
    <location>
        <begin position="12"/>
        <end position="32"/>
    </location>
</feature>
<feature type="transmembrane region" description="Helical" evidence="12">
    <location>
        <begin position="303"/>
        <end position="321"/>
    </location>
</feature>
<evidence type="ECO:0000256" key="3">
    <source>
        <dbReference type="ARBA" id="ARBA00022692"/>
    </source>
</evidence>
<feature type="transmembrane region" description="Helical" evidence="12">
    <location>
        <begin position="231"/>
        <end position="249"/>
    </location>
</feature>
<dbReference type="InterPro" id="IPR050450">
    <property type="entry name" value="COX15/CtaA_HemeA_synthase"/>
</dbReference>
<dbReference type="GO" id="GO:0016020">
    <property type="term" value="C:membrane"/>
    <property type="evidence" value="ECO:0007669"/>
    <property type="project" value="UniProtKB-SubCell"/>
</dbReference>
<evidence type="ECO:0000256" key="4">
    <source>
        <dbReference type="ARBA" id="ARBA00022723"/>
    </source>
</evidence>
<keyword evidence="14" id="KW-1185">Reference proteome</keyword>
<keyword evidence="10" id="KW-1015">Disulfide bond</keyword>
<organism evidence="13 14">
    <name type="scientific">Variovorax gossypii</name>
    <dbReference type="NCBI Taxonomy" id="1679495"/>
    <lineage>
        <taxon>Bacteria</taxon>
        <taxon>Pseudomonadati</taxon>
        <taxon>Pseudomonadota</taxon>
        <taxon>Betaproteobacteria</taxon>
        <taxon>Burkholderiales</taxon>
        <taxon>Comamonadaceae</taxon>
        <taxon>Variovorax</taxon>
    </lineage>
</organism>
<keyword evidence="4" id="KW-0479">Metal-binding</keyword>
<evidence type="ECO:0000256" key="12">
    <source>
        <dbReference type="SAM" id="Phobius"/>
    </source>
</evidence>
<comment type="pathway">
    <text evidence="11">Porphyrin-containing compound metabolism.</text>
</comment>
<keyword evidence="2" id="KW-1003">Cell membrane</keyword>
<keyword evidence="6" id="KW-0560">Oxidoreductase</keyword>
<dbReference type="InterPro" id="IPR003780">
    <property type="entry name" value="COX15/CtaA_fam"/>
</dbReference>
<feature type="transmembrane region" description="Helical" evidence="12">
    <location>
        <begin position="186"/>
        <end position="210"/>
    </location>
</feature>
<evidence type="ECO:0000256" key="9">
    <source>
        <dbReference type="ARBA" id="ARBA00023136"/>
    </source>
</evidence>
<comment type="caution">
    <text evidence="13">The sequence shown here is derived from an EMBL/GenBank/DDBJ whole genome shotgun (WGS) entry which is preliminary data.</text>
</comment>
<feature type="transmembrane region" description="Helical" evidence="12">
    <location>
        <begin position="333"/>
        <end position="353"/>
    </location>
</feature>
<dbReference type="Pfam" id="PF02628">
    <property type="entry name" value="COX15-CtaA"/>
    <property type="match status" value="1"/>
</dbReference>
<evidence type="ECO:0000256" key="10">
    <source>
        <dbReference type="ARBA" id="ARBA00023157"/>
    </source>
</evidence>
<evidence type="ECO:0000256" key="7">
    <source>
        <dbReference type="ARBA" id="ARBA00023004"/>
    </source>
</evidence>
<evidence type="ECO:0000256" key="6">
    <source>
        <dbReference type="ARBA" id="ARBA00023002"/>
    </source>
</evidence>
<accession>A0A431TKM7</accession>
<dbReference type="RefSeq" id="WP_126471413.1">
    <property type="nucleotide sequence ID" value="NZ_RXOE01000003.1"/>
</dbReference>
<feature type="transmembrane region" description="Helical" evidence="12">
    <location>
        <begin position="159"/>
        <end position="180"/>
    </location>
</feature>
<dbReference type="OrthoDB" id="1447144at2"/>
<evidence type="ECO:0000256" key="5">
    <source>
        <dbReference type="ARBA" id="ARBA00022989"/>
    </source>
</evidence>
<dbReference type="GO" id="GO:0016491">
    <property type="term" value="F:oxidoreductase activity"/>
    <property type="evidence" value="ECO:0007669"/>
    <property type="project" value="UniProtKB-KW"/>
</dbReference>
<dbReference type="PANTHER" id="PTHR35457:SF1">
    <property type="entry name" value="HEME A SYNTHASE"/>
    <property type="match status" value="1"/>
</dbReference>